<dbReference type="Proteomes" id="UP000199144">
    <property type="component" value="Unassembled WGS sequence"/>
</dbReference>
<gene>
    <name evidence="1" type="ORF">SAMN04488042_101459</name>
</gene>
<protein>
    <submittedName>
        <fullName evidence="1">Uncharacterized protein</fullName>
    </submittedName>
</protein>
<proteinExistence type="predicted"/>
<keyword evidence="2" id="KW-1185">Reference proteome</keyword>
<evidence type="ECO:0000313" key="2">
    <source>
        <dbReference type="Proteomes" id="UP000199144"/>
    </source>
</evidence>
<evidence type="ECO:0000313" key="1">
    <source>
        <dbReference type="EMBL" id="SFL50058.1"/>
    </source>
</evidence>
<reference evidence="1 2" key="1">
    <citation type="submission" date="2016-10" db="EMBL/GenBank/DDBJ databases">
        <authorList>
            <person name="de Groot N.N."/>
        </authorList>
    </citation>
    <scope>NUCLEOTIDE SEQUENCE [LARGE SCALE GENOMIC DNA]</scope>
    <source>
        <strain evidence="1 2">DSM 15283</strain>
    </source>
</reference>
<sequence>MLFILSDFIHAATFRDPRARRWDASHHRFRGNRHARDNR</sequence>
<name>A0A1I4I6M2_9RHOB</name>
<dbReference type="EMBL" id="FOTQ01000001">
    <property type="protein sequence ID" value="SFL50058.1"/>
    <property type="molecule type" value="Genomic_DNA"/>
</dbReference>
<organism evidence="1 2">
    <name type="scientific">Shimia aestuarii</name>
    <dbReference type="NCBI Taxonomy" id="254406"/>
    <lineage>
        <taxon>Bacteria</taxon>
        <taxon>Pseudomonadati</taxon>
        <taxon>Pseudomonadota</taxon>
        <taxon>Alphaproteobacteria</taxon>
        <taxon>Rhodobacterales</taxon>
        <taxon>Roseobacteraceae</taxon>
    </lineage>
</organism>
<dbReference type="AlphaFoldDB" id="A0A1I4I6M2"/>
<accession>A0A1I4I6M2</accession>